<dbReference type="GeneID" id="20085312"/>
<reference evidence="1" key="1">
    <citation type="submission" date="2013-12" db="EMBL/GenBank/DDBJ databases">
        <title>The Genome Sequence of Aphanomyces invadans NJM9701.</title>
        <authorList>
            <consortium name="The Broad Institute Genomics Platform"/>
            <person name="Russ C."/>
            <person name="Tyler B."/>
            <person name="van West P."/>
            <person name="Dieguez-Uribeondo J."/>
            <person name="Young S.K."/>
            <person name="Zeng Q."/>
            <person name="Gargeya S."/>
            <person name="Fitzgerald M."/>
            <person name="Abouelleil A."/>
            <person name="Alvarado L."/>
            <person name="Chapman S.B."/>
            <person name="Gainer-Dewar J."/>
            <person name="Goldberg J."/>
            <person name="Griggs A."/>
            <person name="Gujja S."/>
            <person name="Hansen M."/>
            <person name="Howarth C."/>
            <person name="Imamovic A."/>
            <person name="Ireland A."/>
            <person name="Larimer J."/>
            <person name="McCowan C."/>
            <person name="Murphy C."/>
            <person name="Pearson M."/>
            <person name="Poon T.W."/>
            <person name="Priest M."/>
            <person name="Roberts A."/>
            <person name="Saif S."/>
            <person name="Shea T."/>
            <person name="Sykes S."/>
            <person name="Wortman J."/>
            <person name="Nusbaum C."/>
            <person name="Birren B."/>
        </authorList>
    </citation>
    <scope>NUCLEOTIDE SEQUENCE [LARGE SCALE GENOMIC DNA]</scope>
    <source>
        <strain evidence="1">NJM9701</strain>
    </source>
</reference>
<sequence>MMFKSCQIQVEDIFLCGFDGTKRLMLKKTAKCTILSMKHRSHALLCGFIDEYTAKLRSICVNLSSSAFVFPNIIMQQNGAPKIEWYHGLEQTNLRKWLTELVQATPDLPIGITLHSLRRGGSFFRVFESRERRFNFRELMAW</sequence>
<dbReference type="AlphaFoldDB" id="A0A024U125"/>
<name>A0A024U125_9STRA</name>
<gene>
    <name evidence="1" type="ORF">H310_08262</name>
</gene>
<proteinExistence type="predicted"/>
<accession>A0A024U125</accession>
<evidence type="ECO:0000313" key="1">
    <source>
        <dbReference type="EMBL" id="ETV99611.1"/>
    </source>
</evidence>
<dbReference type="RefSeq" id="XP_008872167.1">
    <property type="nucleotide sequence ID" value="XM_008873945.1"/>
</dbReference>
<dbReference type="VEuPathDB" id="FungiDB:H310_08262"/>
<protein>
    <submittedName>
        <fullName evidence="1">Uncharacterized protein</fullName>
    </submittedName>
</protein>
<dbReference type="EMBL" id="KI913967">
    <property type="protein sequence ID" value="ETV99611.1"/>
    <property type="molecule type" value="Genomic_DNA"/>
</dbReference>
<organism evidence="1">
    <name type="scientific">Aphanomyces invadans</name>
    <dbReference type="NCBI Taxonomy" id="157072"/>
    <lineage>
        <taxon>Eukaryota</taxon>
        <taxon>Sar</taxon>
        <taxon>Stramenopiles</taxon>
        <taxon>Oomycota</taxon>
        <taxon>Saprolegniomycetes</taxon>
        <taxon>Saprolegniales</taxon>
        <taxon>Verrucalvaceae</taxon>
        <taxon>Aphanomyces</taxon>
    </lineage>
</organism>